<sequence>MDWSIQEIARLASTTSRTLRHYGDLGLLPPSRIGANGYRYYDAAALVRLQRILMLRALGLGLPAIREVLDHETDAARALGAHLAWLRGERDRLDRQIGSVEDTITTLNRKEQLMAENMFDGFDHTEHKEEVEQRWGAAAWASGDSWWRGMSAAEKAAWQERQAQLLADWRAAAAFSGASGASGRLDPAGAEAQALAQRQFDWLRAIPGTPGGGPGGAGPSKEYFTGLGEMYVSDERFAANYGGPAGAAFVRAALLAYADRNL</sequence>
<dbReference type="InterPro" id="IPR047057">
    <property type="entry name" value="MerR_fam"/>
</dbReference>
<dbReference type="Gene3D" id="1.10.490.50">
    <property type="entry name" value="Antibiotic binding domain of TipA-like multidrug resistance regulators"/>
    <property type="match status" value="1"/>
</dbReference>
<proteinExistence type="predicted"/>
<dbReference type="InterPro" id="IPR012925">
    <property type="entry name" value="TipAS_dom"/>
</dbReference>
<evidence type="ECO:0000313" key="4">
    <source>
        <dbReference type="Proteomes" id="UP000297604"/>
    </source>
</evidence>
<dbReference type="RefSeq" id="WP_134561967.1">
    <property type="nucleotide sequence ID" value="NZ_SOFS01000034.1"/>
</dbReference>
<dbReference type="EMBL" id="SOFS01000034">
    <property type="protein sequence ID" value="TFC18332.1"/>
    <property type="molecule type" value="Genomic_DNA"/>
</dbReference>
<protein>
    <submittedName>
        <fullName evidence="3">MerR family transcriptional regulator</fullName>
    </submittedName>
</protein>
<dbReference type="PANTHER" id="PTHR30204:SF97">
    <property type="entry name" value="MERR FAMILY REGULATORY PROTEIN"/>
    <property type="match status" value="1"/>
</dbReference>
<gene>
    <name evidence="3" type="ORF">E3O46_14725</name>
</gene>
<dbReference type="Gene3D" id="1.10.1660.10">
    <property type="match status" value="1"/>
</dbReference>
<dbReference type="InterPro" id="IPR000551">
    <property type="entry name" value="MerR-type_HTH_dom"/>
</dbReference>
<dbReference type="Pfam" id="PF13411">
    <property type="entry name" value="MerR_1"/>
    <property type="match status" value="1"/>
</dbReference>
<feature type="domain" description="HTH merR-type" evidence="2">
    <location>
        <begin position="1"/>
        <end position="71"/>
    </location>
</feature>
<dbReference type="PANTHER" id="PTHR30204">
    <property type="entry name" value="REDOX-CYCLING DRUG-SENSING TRANSCRIPTIONAL ACTIVATOR SOXR"/>
    <property type="match status" value="1"/>
</dbReference>
<dbReference type="InterPro" id="IPR036244">
    <property type="entry name" value="TipA-like_antibiotic-bd"/>
</dbReference>
<evidence type="ECO:0000256" key="1">
    <source>
        <dbReference type="ARBA" id="ARBA00023125"/>
    </source>
</evidence>
<reference evidence="3 4" key="1">
    <citation type="submission" date="2019-03" db="EMBL/GenBank/DDBJ databases">
        <title>Genomics of glacier-inhabiting Cryobacterium strains.</title>
        <authorList>
            <person name="Liu Q."/>
            <person name="Xin Y.-H."/>
        </authorList>
    </citation>
    <scope>NUCLEOTIDE SEQUENCE [LARGE SCALE GENOMIC DNA]</scope>
    <source>
        <strain evidence="3 4">MDB1-5</strain>
    </source>
</reference>
<keyword evidence="4" id="KW-1185">Reference proteome</keyword>
<accession>A0ABY2IK82</accession>
<dbReference type="Proteomes" id="UP000297604">
    <property type="component" value="Unassembled WGS sequence"/>
</dbReference>
<dbReference type="Pfam" id="PF07739">
    <property type="entry name" value="TipAS"/>
    <property type="match status" value="1"/>
</dbReference>
<name>A0ABY2IK82_9MICO</name>
<evidence type="ECO:0000259" key="2">
    <source>
        <dbReference type="PROSITE" id="PS50937"/>
    </source>
</evidence>
<keyword evidence="1" id="KW-0238">DNA-binding</keyword>
<comment type="caution">
    <text evidence="3">The sequence shown here is derived from an EMBL/GenBank/DDBJ whole genome shotgun (WGS) entry which is preliminary data.</text>
</comment>
<dbReference type="PROSITE" id="PS50937">
    <property type="entry name" value="HTH_MERR_2"/>
    <property type="match status" value="1"/>
</dbReference>
<dbReference type="SMART" id="SM00422">
    <property type="entry name" value="HTH_MERR"/>
    <property type="match status" value="1"/>
</dbReference>
<dbReference type="SUPFAM" id="SSF46955">
    <property type="entry name" value="Putative DNA-binding domain"/>
    <property type="match status" value="1"/>
</dbReference>
<dbReference type="InterPro" id="IPR009061">
    <property type="entry name" value="DNA-bd_dom_put_sf"/>
</dbReference>
<evidence type="ECO:0000313" key="3">
    <source>
        <dbReference type="EMBL" id="TFC18332.1"/>
    </source>
</evidence>
<dbReference type="SUPFAM" id="SSF89082">
    <property type="entry name" value="Antibiotic binding domain of TipA-like multidrug resistance regulators"/>
    <property type="match status" value="1"/>
</dbReference>
<organism evidence="3 4">
    <name type="scientific">Cryobacterium glucosi</name>
    <dbReference type="NCBI Taxonomy" id="1259175"/>
    <lineage>
        <taxon>Bacteria</taxon>
        <taxon>Bacillati</taxon>
        <taxon>Actinomycetota</taxon>
        <taxon>Actinomycetes</taxon>
        <taxon>Micrococcales</taxon>
        <taxon>Microbacteriaceae</taxon>
        <taxon>Cryobacterium</taxon>
    </lineage>
</organism>
<dbReference type="CDD" id="cd01106">
    <property type="entry name" value="HTH_TipAL-Mta"/>
    <property type="match status" value="1"/>
</dbReference>